<gene>
    <name evidence="2" type="ORF">UFOVP1414_21</name>
    <name evidence="1" type="ORF">UFOVP442_56</name>
</gene>
<proteinExistence type="predicted"/>
<evidence type="ECO:0000313" key="1">
    <source>
        <dbReference type="EMBL" id="CAB4142854.1"/>
    </source>
</evidence>
<accession>A0A6J5SD29</accession>
<dbReference type="EMBL" id="LR796419">
    <property type="protein sequence ID" value="CAB4142854.1"/>
    <property type="molecule type" value="Genomic_DNA"/>
</dbReference>
<protein>
    <submittedName>
        <fullName evidence="2">Uncharacterized protein</fullName>
    </submittedName>
</protein>
<dbReference type="EMBL" id="LR797380">
    <property type="protein sequence ID" value="CAB4211790.1"/>
    <property type="molecule type" value="Genomic_DNA"/>
</dbReference>
<sequence length="54" mass="6684">MARDEMISWLKAHGWTANWELTPDDELRRWVEIEREQKADFVIEWQEICLSEHR</sequence>
<organism evidence="2">
    <name type="scientific">uncultured Caudovirales phage</name>
    <dbReference type="NCBI Taxonomy" id="2100421"/>
    <lineage>
        <taxon>Viruses</taxon>
        <taxon>Duplodnaviria</taxon>
        <taxon>Heunggongvirae</taxon>
        <taxon>Uroviricota</taxon>
        <taxon>Caudoviricetes</taxon>
        <taxon>Peduoviridae</taxon>
        <taxon>Maltschvirus</taxon>
        <taxon>Maltschvirus maltsch</taxon>
    </lineage>
</organism>
<evidence type="ECO:0000313" key="2">
    <source>
        <dbReference type="EMBL" id="CAB4211790.1"/>
    </source>
</evidence>
<name>A0A6J5SD29_9CAUD</name>
<reference evidence="2" key="1">
    <citation type="submission" date="2020-05" db="EMBL/GenBank/DDBJ databases">
        <authorList>
            <person name="Chiriac C."/>
            <person name="Salcher M."/>
            <person name="Ghai R."/>
            <person name="Kavagutti S V."/>
        </authorList>
    </citation>
    <scope>NUCLEOTIDE SEQUENCE</scope>
</reference>